<proteinExistence type="predicted"/>
<dbReference type="PANTHER" id="PTHR24078">
    <property type="entry name" value="DNAJ HOMOLOG SUBFAMILY C MEMBER"/>
    <property type="match status" value="1"/>
</dbReference>
<dbReference type="Pfam" id="PF01556">
    <property type="entry name" value="DnaJ_C"/>
    <property type="match status" value="1"/>
</dbReference>
<evidence type="ECO:0000313" key="4">
    <source>
        <dbReference type="EMBL" id="JAG48677.1"/>
    </source>
</evidence>
<dbReference type="SMART" id="SM00271">
    <property type="entry name" value="DnaJ"/>
    <property type="match status" value="1"/>
</dbReference>
<dbReference type="FunFam" id="2.60.260.20:FF:000026">
    <property type="entry name" value="Uncharacterized protein, isoform B"/>
    <property type="match status" value="1"/>
</dbReference>
<feature type="domain" description="J" evidence="2">
    <location>
        <begin position="4"/>
        <end position="68"/>
    </location>
</feature>
<dbReference type="FunFam" id="2.60.260.20:FF:000002">
    <property type="entry name" value="Dnaj homolog subfamily b member"/>
    <property type="match status" value="1"/>
</dbReference>
<dbReference type="InterPro" id="IPR008971">
    <property type="entry name" value="HSP40/DnaJ_pept-bd"/>
</dbReference>
<evidence type="ECO:0000256" key="1">
    <source>
        <dbReference type="ARBA" id="ARBA00023186"/>
    </source>
</evidence>
<dbReference type="InterPro" id="IPR002939">
    <property type="entry name" value="DnaJ_C"/>
</dbReference>
<dbReference type="GO" id="GO:0006457">
    <property type="term" value="P:protein folding"/>
    <property type="evidence" value="ECO:0007669"/>
    <property type="project" value="InterPro"/>
</dbReference>
<dbReference type="Gene3D" id="2.60.260.20">
    <property type="entry name" value="Urease metallochaperone UreE, N-terminal domain"/>
    <property type="match status" value="2"/>
</dbReference>
<reference evidence="4" key="3">
    <citation type="submission" date="2014-09" db="EMBL/GenBank/DDBJ databases">
        <authorList>
            <person name="Magalhaes I.L.F."/>
            <person name="Oliveira U."/>
            <person name="Santos F.R."/>
            <person name="Vidigal T.H.D.A."/>
            <person name="Brescovit A.D."/>
            <person name="Santos A.J."/>
        </authorList>
    </citation>
    <scope>NUCLEOTIDE SEQUENCE</scope>
</reference>
<dbReference type="EMBL" id="GBHO01041881">
    <property type="protein sequence ID" value="JAG01723.1"/>
    <property type="molecule type" value="Transcribed_RNA"/>
</dbReference>
<dbReference type="SUPFAM" id="SSF49493">
    <property type="entry name" value="HSP40/DnaJ peptide-binding domain"/>
    <property type="match status" value="2"/>
</dbReference>
<keyword evidence="1" id="KW-0143">Chaperone</keyword>
<dbReference type="CDD" id="cd10747">
    <property type="entry name" value="DnaJ_C"/>
    <property type="match status" value="1"/>
</dbReference>
<organism evidence="3">
    <name type="scientific">Lygus hesperus</name>
    <name type="common">Western plant bug</name>
    <dbReference type="NCBI Taxonomy" id="30085"/>
    <lineage>
        <taxon>Eukaryota</taxon>
        <taxon>Metazoa</taxon>
        <taxon>Ecdysozoa</taxon>
        <taxon>Arthropoda</taxon>
        <taxon>Hexapoda</taxon>
        <taxon>Insecta</taxon>
        <taxon>Pterygota</taxon>
        <taxon>Neoptera</taxon>
        <taxon>Paraneoptera</taxon>
        <taxon>Hemiptera</taxon>
        <taxon>Heteroptera</taxon>
        <taxon>Panheteroptera</taxon>
        <taxon>Cimicomorpha</taxon>
        <taxon>Miridae</taxon>
        <taxon>Mirini</taxon>
        <taxon>Lygus</taxon>
    </lineage>
</organism>
<dbReference type="GO" id="GO:0051087">
    <property type="term" value="F:protein-folding chaperone binding"/>
    <property type="evidence" value="ECO:0007669"/>
    <property type="project" value="TreeGrafter"/>
</dbReference>
<dbReference type="InterPro" id="IPR051339">
    <property type="entry name" value="DnaJ_subfamily_B"/>
</dbReference>
<dbReference type="AlphaFoldDB" id="A0A0A9W5F1"/>
<accession>A0A0A9W5F1</accession>
<dbReference type="PANTHER" id="PTHR24078:SF553">
    <property type="entry name" value="DNAJ HOMOLOG SUBFAMILY B MEMBER 5"/>
    <property type="match status" value="1"/>
</dbReference>
<reference evidence="3" key="2">
    <citation type="submission" date="2014-07" db="EMBL/GenBank/DDBJ databases">
        <authorList>
            <person name="Hull J."/>
        </authorList>
    </citation>
    <scope>NUCLEOTIDE SEQUENCE</scope>
</reference>
<dbReference type="SUPFAM" id="SSF46565">
    <property type="entry name" value="Chaperone J-domain"/>
    <property type="match status" value="1"/>
</dbReference>
<dbReference type="CDD" id="cd06257">
    <property type="entry name" value="DnaJ"/>
    <property type="match status" value="1"/>
</dbReference>
<reference evidence="3" key="1">
    <citation type="journal article" date="2014" name="PLoS ONE">
        <title>Transcriptome-Based Identification of ABC Transporters in the Western Tarnished Plant Bug Lygus hesperus.</title>
        <authorList>
            <person name="Hull J.J."/>
            <person name="Chaney K."/>
            <person name="Geib S.M."/>
            <person name="Fabrick J.A."/>
            <person name="Brent C.S."/>
            <person name="Walsh D."/>
            <person name="Lavine L.C."/>
        </authorList>
    </citation>
    <scope>NUCLEOTIDE SEQUENCE</scope>
</reference>
<dbReference type="InterPro" id="IPR018253">
    <property type="entry name" value="DnaJ_domain_CS"/>
</dbReference>
<evidence type="ECO:0000259" key="2">
    <source>
        <dbReference type="PROSITE" id="PS50076"/>
    </source>
</evidence>
<sequence>MGKDYYKVLGVPKNATNEQIKKAYRAMALKFHPDKNKKPGAEEKFKDIAEAYEVLSDSKKREVYDKVGEEGLKGRAGNCPGPGTFTYQFHGDPRATFAQFFGTSNLFQAFFSFGEPSGTNVFIDDEDMNENDQFFSRGSRTRSKRCSFSRGDKVTKLVQDPAIERDLFLTLEEVAKGCVKKMRITRKVIQPDGSTAKEDKLLTMNVKPGWKAGTKITFEKEGDQNRDRIPSDIVFVVRDKPHSVFQRDGSDIKYKATISLRHALCGTVIDVPTLTGERFPLSFVKEIIKPQTQKRITGYGLPYPKDPSRKGDLIVVFDIVFPDSLHPNAKEILRDALPA</sequence>
<dbReference type="PRINTS" id="PR00625">
    <property type="entry name" value="JDOMAIN"/>
</dbReference>
<dbReference type="GO" id="GO:0005829">
    <property type="term" value="C:cytosol"/>
    <property type="evidence" value="ECO:0007669"/>
    <property type="project" value="TreeGrafter"/>
</dbReference>
<dbReference type="Gene3D" id="1.10.287.110">
    <property type="entry name" value="DnaJ domain"/>
    <property type="match status" value="1"/>
</dbReference>
<dbReference type="GO" id="GO:0051082">
    <property type="term" value="F:unfolded protein binding"/>
    <property type="evidence" value="ECO:0007669"/>
    <property type="project" value="InterPro"/>
</dbReference>
<dbReference type="EMBL" id="GBRD01017150">
    <property type="protein sequence ID" value="JAG48677.1"/>
    <property type="molecule type" value="Transcribed_RNA"/>
</dbReference>
<dbReference type="InterPro" id="IPR001623">
    <property type="entry name" value="DnaJ_domain"/>
</dbReference>
<dbReference type="InterPro" id="IPR036869">
    <property type="entry name" value="J_dom_sf"/>
</dbReference>
<dbReference type="FunFam" id="1.10.287.110:FF:000033">
    <property type="entry name" value="dnaJ homolog subfamily B member 13"/>
    <property type="match status" value="1"/>
</dbReference>
<evidence type="ECO:0000313" key="3">
    <source>
        <dbReference type="EMBL" id="JAG01723.1"/>
    </source>
</evidence>
<dbReference type="PROSITE" id="PS50076">
    <property type="entry name" value="DNAJ_2"/>
    <property type="match status" value="1"/>
</dbReference>
<protein>
    <recommendedName>
        <fullName evidence="2">J domain-containing protein</fullName>
    </recommendedName>
</protein>
<name>A0A0A9W5F1_LYGHE</name>
<gene>
    <name evidence="3" type="ORF">CM83_1326</name>
</gene>
<dbReference type="PROSITE" id="PS00636">
    <property type="entry name" value="DNAJ_1"/>
    <property type="match status" value="1"/>
</dbReference>
<dbReference type="Pfam" id="PF00226">
    <property type="entry name" value="DnaJ"/>
    <property type="match status" value="1"/>
</dbReference>